<proteinExistence type="predicted"/>
<evidence type="ECO:0000313" key="3">
    <source>
        <dbReference type="Proteomes" id="UP000005837"/>
    </source>
</evidence>
<sequence>MQGSGFLLQTGLALLQPADALAAVLQLLLLQGELAAEAGGFVVSALLLFGSLLLGGFELGQLLFEGDGFGGQQFELHLLLLGGLFGLGVLLLQLGVFAVDFLDGGLGGSLFAFEPLALALPRADLLFEAGGLLAQQGVLLVEPVLLGLLVLFGLAQHLYGIVHGLVLPGKLVLLLAGAFVFSSSAIGGGKRVPPLGEVVAVLRLVEFGGEAAVALGGGGLALEFFHLAAEFGLQVAEALEVFAGVAQAVFGFAAAFFVFGYAGGFFDVGAQFFGAGFDDAGNHALLDHGVAARADAGAEEKVGDVAAAHLLAVDVVAGFALAGELAADADFAVLPPCTMQAAVGIAEHELHGGAGGGAAGGSAVENHVLHALAAQLFGRGFAQHPAHGVDNIGFAAAVGPDYGHQLAGHVDGGGVGERFEAGKFDVGETHEKQ</sequence>
<feature type="transmembrane region" description="Helical" evidence="1">
    <location>
        <begin position="38"/>
        <end position="57"/>
    </location>
</feature>
<accession>C0DVX2</accession>
<feature type="transmembrane region" description="Helical" evidence="1">
    <location>
        <begin position="78"/>
        <end position="99"/>
    </location>
</feature>
<gene>
    <name evidence="2" type="ORF">EIKCOROL_01505</name>
</gene>
<keyword evidence="1" id="KW-0812">Transmembrane</keyword>
<feature type="transmembrane region" description="Helical" evidence="1">
    <location>
        <begin position="139"/>
        <end position="159"/>
    </location>
</feature>
<keyword evidence="1" id="KW-0472">Membrane</keyword>
<organism evidence="2 3">
    <name type="scientific">Eikenella corrodens ATCC 23834</name>
    <dbReference type="NCBI Taxonomy" id="546274"/>
    <lineage>
        <taxon>Bacteria</taxon>
        <taxon>Pseudomonadati</taxon>
        <taxon>Pseudomonadota</taxon>
        <taxon>Betaproteobacteria</taxon>
        <taxon>Neisseriales</taxon>
        <taxon>Neisseriaceae</taxon>
        <taxon>Eikenella</taxon>
    </lineage>
</organism>
<evidence type="ECO:0000256" key="1">
    <source>
        <dbReference type="SAM" id="Phobius"/>
    </source>
</evidence>
<evidence type="ECO:0000313" key="2">
    <source>
        <dbReference type="EMBL" id="EEG23800.1"/>
    </source>
</evidence>
<comment type="caution">
    <text evidence="2">The sequence shown here is derived from an EMBL/GenBank/DDBJ whole genome shotgun (WGS) entry which is preliminary data.</text>
</comment>
<dbReference type="eggNOG" id="ENOG5032YTW">
    <property type="taxonomic scope" value="Bacteria"/>
</dbReference>
<reference evidence="2 3" key="1">
    <citation type="submission" date="2009-01" db="EMBL/GenBank/DDBJ databases">
        <authorList>
            <person name="Fulton L."/>
            <person name="Clifton S."/>
            <person name="Chinwalla A.T."/>
            <person name="Mitreva M."/>
            <person name="Sodergren E."/>
            <person name="Weinstock G."/>
            <person name="Clifton S."/>
            <person name="Dooling D.J."/>
            <person name="Fulton B."/>
            <person name="Minx P."/>
            <person name="Pepin K.H."/>
            <person name="Johnson M."/>
            <person name="Bhonagiri V."/>
            <person name="Nash W.E."/>
            <person name="Mardis E.R."/>
            <person name="Wilson R.K."/>
        </authorList>
    </citation>
    <scope>NUCLEOTIDE SEQUENCE [LARGE SCALE GENOMIC DNA]</scope>
    <source>
        <strain evidence="2 3">ATCC 23834</strain>
    </source>
</reference>
<feature type="transmembrane region" description="Helical" evidence="1">
    <location>
        <begin position="201"/>
        <end position="221"/>
    </location>
</feature>
<keyword evidence="1" id="KW-1133">Transmembrane helix</keyword>
<dbReference type="EMBL" id="ACEA01000027">
    <property type="protein sequence ID" value="EEG23800.1"/>
    <property type="molecule type" value="Genomic_DNA"/>
</dbReference>
<dbReference type="AntiFam" id="ANF00168">
    <property type="entry name" value="Shadow ORF (opposite smc)"/>
</dbReference>
<protein>
    <submittedName>
        <fullName evidence="2">Uncharacterized protein</fullName>
    </submittedName>
</protein>
<dbReference type="AlphaFoldDB" id="C0DVX2"/>
<dbReference type="Proteomes" id="UP000005837">
    <property type="component" value="Unassembled WGS sequence"/>
</dbReference>
<feature type="transmembrane region" description="Helical" evidence="1">
    <location>
        <begin position="241"/>
        <end position="262"/>
    </location>
</feature>
<name>C0DVX2_EIKCO</name>
<dbReference type="AntiFam" id="ANF00091">
    <property type="entry name" value="Shadow ORF (opposite smc)"/>
</dbReference>
<dbReference type="HOGENOM" id="CLU_632725_0_0_4"/>